<sequence length="103" mass="11761">MNYSVQQIKFECFSYIKEFGARMEDWVIGAASNPDRALFEACAVDRSDDIWMWKPALSAAAASAVIDFMTSRYRLSRAVLQGDNAPARFIILYRKRPDERTDG</sequence>
<dbReference type="EMBL" id="CADIKM010000043">
    <property type="protein sequence ID" value="CAB3801550.1"/>
    <property type="molecule type" value="Genomic_DNA"/>
</dbReference>
<evidence type="ECO:0000313" key="2">
    <source>
        <dbReference type="Proteomes" id="UP000494115"/>
    </source>
</evidence>
<organism evidence="1 2">
    <name type="scientific">Pararobbsia alpina</name>
    <dbReference type="NCBI Taxonomy" id="621374"/>
    <lineage>
        <taxon>Bacteria</taxon>
        <taxon>Pseudomonadati</taxon>
        <taxon>Pseudomonadota</taxon>
        <taxon>Betaproteobacteria</taxon>
        <taxon>Burkholderiales</taxon>
        <taxon>Burkholderiaceae</taxon>
        <taxon>Pararobbsia</taxon>
    </lineage>
</organism>
<reference evidence="1 2" key="1">
    <citation type="submission" date="2020-04" db="EMBL/GenBank/DDBJ databases">
        <authorList>
            <person name="De Canck E."/>
        </authorList>
    </citation>
    <scope>NUCLEOTIDE SEQUENCE [LARGE SCALE GENOMIC DNA]</scope>
    <source>
        <strain evidence="1 2">LMG 28138</strain>
    </source>
</reference>
<dbReference type="AlphaFoldDB" id="A0A6S7DCE4"/>
<proteinExistence type="predicted"/>
<evidence type="ECO:0000313" key="1">
    <source>
        <dbReference type="EMBL" id="CAB3801550.1"/>
    </source>
</evidence>
<name>A0A6S7DCE4_9BURK</name>
<accession>A0A6S7DCE4</accession>
<dbReference type="RefSeq" id="WP_175107622.1">
    <property type="nucleotide sequence ID" value="NZ_CADIKM010000043.1"/>
</dbReference>
<gene>
    <name evidence="1" type="ORF">LMG28138_05026</name>
</gene>
<protein>
    <submittedName>
        <fullName evidence="1">Uncharacterized protein</fullName>
    </submittedName>
</protein>
<keyword evidence="2" id="KW-1185">Reference proteome</keyword>
<dbReference type="Proteomes" id="UP000494115">
    <property type="component" value="Unassembled WGS sequence"/>
</dbReference>